<accession>A0ABU3PS69</accession>
<evidence type="ECO:0000256" key="3">
    <source>
        <dbReference type="ARBA" id="ARBA00022679"/>
    </source>
</evidence>
<dbReference type="InterPro" id="IPR050736">
    <property type="entry name" value="Sensor_HK_Regulatory"/>
</dbReference>
<dbReference type="EC" id="2.7.13.3" evidence="2"/>
<evidence type="ECO:0000313" key="7">
    <source>
        <dbReference type="EMBL" id="MDT9592068.1"/>
    </source>
</evidence>
<dbReference type="EMBL" id="JAVYII010000001">
    <property type="protein sequence ID" value="MDT9592068.1"/>
    <property type="molecule type" value="Genomic_DNA"/>
</dbReference>
<dbReference type="InterPro" id="IPR005467">
    <property type="entry name" value="His_kinase_dom"/>
</dbReference>
<evidence type="ECO:0000259" key="6">
    <source>
        <dbReference type="PROSITE" id="PS50109"/>
    </source>
</evidence>
<keyword evidence="5" id="KW-0902">Two-component regulatory system</keyword>
<keyword evidence="3" id="KW-0808">Transferase</keyword>
<keyword evidence="7" id="KW-0547">Nucleotide-binding</keyword>
<keyword evidence="7" id="KW-0067">ATP-binding</keyword>
<dbReference type="PANTHER" id="PTHR43711:SF1">
    <property type="entry name" value="HISTIDINE KINASE 1"/>
    <property type="match status" value="1"/>
</dbReference>
<dbReference type="Proteomes" id="UP001268542">
    <property type="component" value="Unassembled WGS sequence"/>
</dbReference>
<sequence length="367" mass="38121">MRGDDLHDLHDQTDEATLDDLRLELAVLRAAVSAPTPAELVAAVVELAREHLGATVGVARIHDGPFVGLLHVAPDHVWPASGTGALSATTTEGSRALAARCWERREAHVLTADEVLSGDTYARADRMVLAGAVLQAVGRGVDEAMVVGVGEGEECFGVLALVRPTGAPAWTRGERASAVRLGRDLGAVLRRSTLPAPVAPSVAPQRQEVAGVRPGVAVADGAVDLSTSVHRVVADQRVLAGAGGVRVSAEVADGLRVRGEALDVELLVSNLVTNGVRYTDAGGEVDVRLERVGADVVLDVEDTGHGIAEVDQRHLLAPRDGSGPDVSERTGSGLAIVRQALERLGGTIDVEARAGHGSRFTVRLPSA</sequence>
<dbReference type="SMART" id="SM00387">
    <property type="entry name" value="HATPase_c"/>
    <property type="match status" value="1"/>
</dbReference>
<evidence type="ECO:0000256" key="5">
    <source>
        <dbReference type="ARBA" id="ARBA00023012"/>
    </source>
</evidence>
<gene>
    <name evidence="7" type="ORF">RDV89_03265</name>
</gene>
<dbReference type="InterPro" id="IPR003594">
    <property type="entry name" value="HATPase_dom"/>
</dbReference>
<dbReference type="InterPro" id="IPR029016">
    <property type="entry name" value="GAF-like_dom_sf"/>
</dbReference>
<protein>
    <recommendedName>
        <fullName evidence="2">histidine kinase</fullName>
        <ecNumber evidence="2">2.7.13.3</ecNumber>
    </recommendedName>
</protein>
<evidence type="ECO:0000256" key="4">
    <source>
        <dbReference type="ARBA" id="ARBA00022777"/>
    </source>
</evidence>
<keyword evidence="8" id="KW-1185">Reference proteome</keyword>
<dbReference type="GO" id="GO:0005524">
    <property type="term" value="F:ATP binding"/>
    <property type="evidence" value="ECO:0007669"/>
    <property type="project" value="UniProtKB-KW"/>
</dbReference>
<feature type="domain" description="Histidine kinase" evidence="6">
    <location>
        <begin position="223"/>
        <end position="367"/>
    </location>
</feature>
<name>A0ABU3PS69_9ACTN</name>
<comment type="catalytic activity">
    <reaction evidence="1">
        <text>ATP + protein L-histidine = ADP + protein N-phospho-L-histidine.</text>
        <dbReference type="EC" id="2.7.13.3"/>
    </reaction>
</comment>
<evidence type="ECO:0000313" key="8">
    <source>
        <dbReference type="Proteomes" id="UP001268542"/>
    </source>
</evidence>
<reference evidence="7 8" key="1">
    <citation type="submission" date="2023-08" db="EMBL/GenBank/DDBJ databases">
        <title>Nocardioides seae sp. nov., a bacterium isolated from a soil.</title>
        <authorList>
            <person name="Wang X."/>
        </authorList>
    </citation>
    <scope>NUCLEOTIDE SEQUENCE [LARGE SCALE GENOMIC DNA]</scope>
    <source>
        <strain evidence="7 8">YZH12</strain>
    </source>
</reference>
<dbReference type="Pfam" id="PF02518">
    <property type="entry name" value="HATPase_c"/>
    <property type="match status" value="1"/>
</dbReference>
<dbReference type="SUPFAM" id="SSF55874">
    <property type="entry name" value="ATPase domain of HSP90 chaperone/DNA topoisomerase II/histidine kinase"/>
    <property type="match status" value="1"/>
</dbReference>
<dbReference type="PANTHER" id="PTHR43711">
    <property type="entry name" value="TWO-COMPONENT HISTIDINE KINASE"/>
    <property type="match status" value="1"/>
</dbReference>
<comment type="caution">
    <text evidence="7">The sequence shown here is derived from an EMBL/GenBank/DDBJ whole genome shotgun (WGS) entry which is preliminary data.</text>
</comment>
<dbReference type="PROSITE" id="PS50109">
    <property type="entry name" value="HIS_KIN"/>
    <property type="match status" value="1"/>
</dbReference>
<evidence type="ECO:0000256" key="1">
    <source>
        <dbReference type="ARBA" id="ARBA00000085"/>
    </source>
</evidence>
<dbReference type="InterPro" id="IPR036890">
    <property type="entry name" value="HATPase_C_sf"/>
</dbReference>
<proteinExistence type="predicted"/>
<evidence type="ECO:0000256" key="2">
    <source>
        <dbReference type="ARBA" id="ARBA00012438"/>
    </source>
</evidence>
<keyword evidence="4" id="KW-0418">Kinase</keyword>
<organism evidence="7 8">
    <name type="scientific">Nocardioides imazamoxiresistens</name>
    <dbReference type="NCBI Taxonomy" id="3231893"/>
    <lineage>
        <taxon>Bacteria</taxon>
        <taxon>Bacillati</taxon>
        <taxon>Actinomycetota</taxon>
        <taxon>Actinomycetes</taxon>
        <taxon>Propionibacteriales</taxon>
        <taxon>Nocardioidaceae</taxon>
        <taxon>Nocardioides</taxon>
    </lineage>
</organism>
<dbReference type="Gene3D" id="3.30.450.40">
    <property type="match status" value="1"/>
</dbReference>
<dbReference type="RefSeq" id="WP_315731257.1">
    <property type="nucleotide sequence ID" value="NZ_JAVYII010000001.1"/>
</dbReference>
<dbReference type="Gene3D" id="3.30.565.10">
    <property type="entry name" value="Histidine kinase-like ATPase, C-terminal domain"/>
    <property type="match status" value="1"/>
</dbReference>